<dbReference type="EMBL" id="JBHSTE010000002">
    <property type="protein sequence ID" value="MFC6332114.1"/>
    <property type="molecule type" value="Genomic_DNA"/>
</dbReference>
<evidence type="ECO:0000256" key="1">
    <source>
        <dbReference type="ARBA" id="ARBA00010088"/>
    </source>
</evidence>
<dbReference type="PRINTS" id="PR00793">
    <property type="entry name" value="PROAMNOPTASE"/>
</dbReference>
<dbReference type="PANTHER" id="PTHR43329">
    <property type="entry name" value="EPOXIDE HYDROLASE"/>
    <property type="match status" value="1"/>
</dbReference>
<feature type="domain" description="AB hydrolase-1" evidence="3">
    <location>
        <begin position="27"/>
        <end position="297"/>
    </location>
</feature>
<name>A0ABW1V056_9BACL</name>
<organism evidence="4 5">
    <name type="scientific">Paenibacillus septentrionalis</name>
    <dbReference type="NCBI Taxonomy" id="429342"/>
    <lineage>
        <taxon>Bacteria</taxon>
        <taxon>Bacillati</taxon>
        <taxon>Bacillota</taxon>
        <taxon>Bacilli</taxon>
        <taxon>Bacillales</taxon>
        <taxon>Paenibacillaceae</taxon>
        <taxon>Paenibacillus</taxon>
    </lineage>
</organism>
<dbReference type="Gene3D" id="3.40.50.1820">
    <property type="entry name" value="alpha/beta hydrolase"/>
    <property type="match status" value="1"/>
</dbReference>
<dbReference type="Proteomes" id="UP001596233">
    <property type="component" value="Unassembled WGS sequence"/>
</dbReference>
<evidence type="ECO:0000313" key="5">
    <source>
        <dbReference type="Proteomes" id="UP001596233"/>
    </source>
</evidence>
<dbReference type="SUPFAM" id="SSF53474">
    <property type="entry name" value="alpha/beta-Hydrolases"/>
    <property type="match status" value="1"/>
</dbReference>
<gene>
    <name evidence="4" type="ORF">ACFP56_05720</name>
</gene>
<dbReference type="RefSeq" id="WP_379232138.1">
    <property type="nucleotide sequence ID" value="NZ_JBHSTE010000002.1"/>
</dbReference>
<comment type="caution">
    <text evidence="4">The sequence shown here is derived from an EMBL/GenBank/DDBJ whole genome shotgun (WGS) entry which is preliminary data.</text>
</comment>
<dbReference type="GO" id="GO:0016787">
    <property type="term" value="F:hydrolase activity"/>
    <property type="evidence" value="ECO:0007669"/>
    <property type="project" value="UniProtKB-KW"/>
</dbReference>
<accession>A0ABW1V056</accession>
<keyword evidence="2 4" id="KW-0378">Hydrolase</keyword>
<proteinExistence type="inferred from homology"/>
<comment type="similarity">
    <text evidence="1">Belongs to the peptidase S33 family.</text>
</comment>
<reference evidence="5" key="1">
    <citation type="journal article" date="2019" name="Int. J. Syst. Evol. Microbiol.">
        <title>The Global Catalogue of Microorganisms (GCM) 10K type strain sequencing project: providing services to taxonomists for standard genome sequencing and annotation.</title>
        <authorList>
            <consortium name="The Broad Institute Genomics Platform"/>
            <consortium name="The Broad Institute Genome Sequencing Center for Infectious Disease"/>
            <person name="Wu L."/>
            <person name="Ma J."/>
        </authorList>
    </citation>
    <scope>NUCLEOTIDE SEQUENCE [LARGE SCALE GENOMIC DNA]</scope>
    <source>
        <strain evidence="5">PCU 280</strain>
    </source>
</reference>
<dbReference type="InterPro" id="IPR002410">
    <property type="entry name" value="Peptidase_S33"/>
</dbReference>
<dbReference type="InterPro" id="IPR029058">
    <property type="entry name" value="AB_hydrolase_fold"/>
</dbReference>
<evidence type="ECO:0000259" key="3">
    <source>
        <dbReference type="Pfam" id="PF00561"/>
    </source>
</evidence>
<keyword evidence="5" id="KW-1185">Reference proteome</keyword>
<protein>
    <submittedName>
        <fullName evidence="4">Alpha/beta fold hydrolase</fullName>
    </submittedName>
</protein>
<dbReference type="Pfam" id="PF00561">
    <property type="entry name" value="Abhydrolase_1"/>
    <property type="match status" value="1"/>
</dbReference>
<evidence type="ECO:0000313" key="4">
    <source>
        <dbReference type="EMBL" id="MFC6332114.1"/>
    </source>
</evidence>
<dbReference type="InterPro" id="IPR000073">
    <property type="entry name" value="AB_hydrolase_1"/>
</dbReference>
<sequence length="312" mass="36653">MIRIQQQVTLGNEHQWYMVRGESLELPLLLFLHGGPGSPQAGAQHRYNRELEKYFIVVNWDQRGAGKSYHRHIDPATMNVEQLLSDATELVQHLLRRFEKRKLYVMGHSMGALLGMQFIKRNPDVVAAYVGINQPVHRAEEEERTQQFVIAESRRRNHRKAIREMEAMRPVINGSFATMKDLVKQRTWLTKFGGVAYKKQAVWFNLSCLFSSHLTWTERLRFMKGFAFSNQCLWNELNRMNLLEDVLEVEVPVYFIMGRHDRIVHDTIQHYIQLLSAPKKKLIVFEQSGHFACFEEAERFNQVMIDIAARRR</sequence>
<evidence type="ECO:0000256" key="2">
    <source>
        <dbReference type="ARBA" id="ARBA00022801"/>
    </source>
</evidence>